<dbReference type="PANTHER" id="PTHR30024">
    <property type="entry name" value="ALIPHATIC SULFONATES-BINDING PROTEIN-RELATED"/>
    <property type="match status" value="1"/>
</dbReference>
<dbReference type="Gene3D" id="3.40.190.10">
    <property type="entry name" value="Periplasmic binding protein-like II"/>
    <property type="match status" value="2"/>
</dbReference>
<evidence type="ECO:0000313" key="4">
    <source>
        <dbReference type="Proteomes" id="UP000298774"/>
    </source>
</evidence>
<dbReference type="Pfam" id="PF13379">
    <property type="entry name" value="NMT1_2"/>
    <property type="match status" value="1"/>
</dbReference>
<dbReference type="EMBL" id="JAWXYC010000003">
    <property type="protein sequence ID" value="MDX5951291.1"/>
    <property type="molecule type" value="Genomic_DNA"/>
</dbReference>
<name>A0A0P0EGM8_AZOBR</name>
<dbReference type="GeneID" id="56453128"/>
<evidence type="ECO:0000313" key="2">
    <source>
        <dbReference type="EMBL" id="MDX5951291.1"/>
    </source>
</evidence>
<keyword evidence="3" id="KW-0614">Plasmid</keyword>
<dbReference type="AlphaFoldDB" id="A0A0P0EGM8"/>
<reference evidence="3 4" key="1">
    <citation type="submission" date="2018-09" db="EMBL/GenBank/DDBJ databases">
        <title>Whole genome based analysis of evolution and adaptive divergence in Indian and Brazilian strains of Azospirillum brasilense.</title>
        <authorList>
            <person name="Singh C."/>
            <person name="Tripathi A.K."/>
        </authorList>
    </citation>
    <scope>NUCLEOTIDE SEQUENCE [LARGE SCALE GENOMIC DNA]</scope>
    <source>
        <strain evidence="3 4">MTCC4038</strain>
        <plasmid evidence="3 4">p1</plasmid>
    </source>
</reference>
<feature type="chain" id="PRO_5030012628" evidence="1">
    <location>
        <begin position="27"/>
        <end position="340"/>
    </location>
</feature>
<evidence type="ECO:0000313" key="3">
    <source>
        <dbReference type="EMBL" id="QCO11483.1"/>
    </source>
</evidence>
<dbReference type="Proteomes" id="UP000298774">
    <property type="component" value="Plasmid p1"/>
</dbReference>
<organism evidence="3 4">
    <name type="scientific">Azospirillum brasilense</name>
    <dbReference type="NCBI Taxonomy" id="192"/>
    <lineage>
        <taxon>Bacteria</taxon>
        <taxon>Pseudomonadati</taxon>
        <taxon>Pseudomonadota</taxon>
        <taxon>Alphaproteobacteria</taxon>
        <taxon>Rhodospirillales</taxon>
        <taxon>Azospirillaceae</taxon>
        <taxon>Azospirillum</taxon>
    </lineage>
</organism>
<keyword evidence="1" id="KW-0732">Signal</keyword>
<evidence type="ECO:0000313" key="5">
    <source>
        <dbReference type="Proteomes" id="UP001277471"/>
    </source>
</evidence>
<dbReference type="PROSITE" id="PS51318">
    <property type="entry name" value="TAT"/>
    <property type="match status" value="1"/>
</dbReference>
<dbReference type="InterPro" id="IPR006311">
    <property type="entry name" value="TAT_signal"/>
</dbReference>
<dbReference type="Proteomes" id="UP001277471">
    <property type="component" value="Unassembled WGS sequence"/>
</dbReference>
<sequence length="340" mass="36568">MGNLGRVIRRALCALAGLGLAAAALAGPAAAEGRIRIAEQYGLGYLPLHVLRHQKLIEKHGKELGLDVTVEWVQLSGGAAMNDALLSDSIDLGSAGVGPLLTIWDRTKGNANVKAIAALNSMPLFLTTTNPNVKTLKDFSDKDKIALPAVKVGVQARVLQMAVEKEFGEGTFDAFDKLTVSLPHPDATAALLSGSSEITGHISGPPFQYQQLRDPKIHKVFSSYDVLGGPHTFNLIWAKEAFRAKNPKTYRAFLGALKEAMDVINADHSAAADIYLTQNRGDLDKAFVISILNDPDNRFTVAPARVGAFADFMHKVGAMKNKPASWQDLFFEDLHGETGS</sequence>
<dbReference type="PANTHER" id="PTHR30024:SF2">
    <property type="entry name" value="ABC TRANSPORTER SUBSTRATE-BINDING PROTEIN"/>
    <property type="match status" value="1"/>
</dbReference>
<feature type="signal peptide" evidence="1">
    <location>
        <begin position="1"/>
        <end position="26"/>
    </location>
</feature>
<keyword evidence="5" id="KW-1185">Reference proteome</keyword>
<geneLocation type="plasmid" evidence="3 4">
    <name>p1</name>
</geneLocation>
<accession>A0A0P0EGM8</accession>
<protein>
    <submittedName>
        <fullName evidence="3">ABC transporter substrate-binding protein</fullName>
    </submittedName>
</protein>
<dbReference type="KEGG" id="abf:AMK58_16285"/>
<evidence type="ECO:0000256" key="1">
    <source>
        <dbReference type="SAM" id="SignalP"/>
    </source>
</evidence>
<reference evidence="2 5" key="2">
    <citation type="submission" date="2023-11" db="EMBL/GenBank/DDBJ databases">
        <title>MicrobeMod: A computational toolkit for identifying prokaryotic methylation and restriction-modification with nanopore sequencing.</title>
        <authorList>
            <person name="Crits-Christoph A."/>
            <person name="Kang S.C."/>
            <person name="Lee H."/>
            <person name="Ostrov N."/>
        </authorList>
    </citation>
    <scope>NUCLEOTIDE SEQUENCE [LARGE SCALE GENOMIC DNA]</scope>
    <source>
        <strain evidence="2 5">ATCC 29145</strain>
    </source>
</reference>
<dbReference type="RefSeq" id="WP_051140418.1">
    <property type="nucleotide sequence ID" value="NZ_CP012915.1"/>
</dbReference>
<proteinExistence type="predicted"/>
<gene>
    <name evidence="3" type="ORF">D3868_21135</name>
    <name evidence="2" type="ORF">SIM66_08800</name>
</gene>
<dbReference type="SUPFAM" id="SSF53850">
    <property type="entry name" value="Periplasmic binding protein-like II"/>
    <property type="match status" value="1"/>
</dbReference>
<dbReference type="EMBL" id="CP032340">
    <property type="protein sequence ID" value="QCO11483.1"/>
    <property type="molecule type" value="Genomic_DNA"/>
</dbReference>